<feature type="compositionally biased region" description="Polar residues" evidence="1">
    <location>
        <begin position="331"/>
        <end position="350"/>
    </location>
</feature>
<feature type="region of interest" description="Disordered" evidence="1">
    <location>
        <begin position="119"/>
        <end position="185"/>
    </location>
</feature>
<evidence type="ECO:0000256" key="1">
    <source>
        <dbReference type="SAM" id="MobiDB-lite"/>
    </source>
</evidence>
<sequence>MSPSDLRLYRHCPDDLEPKTVLDFGFRGGGGGGSGGWVSRRPTSEDATHQQGDSEAKVQSSLSKTGIPGFLDGSYHGREYVNERLSTSFECSENSAHDAPINPGVEDSVTVPKTSNFTLPDIPDNTSDAQYYTDSFDSSSGTTVLNYLGQISDRPPTQKRRREDSDDEYDENNDGAPDRNQKETWAMHEPAEMRYRADNICQRQNEDLAEEGINEEQERLLRVRKRNNGKSRQVAEEEKWVDMYKILFPDDSPVPSPFPELCHLQPEQEFVLPMANVLDSFEDYARREFSRRMRPRMESLVDGILEQALTSQTITDVANNVLQGIMESFRESQNQEACQPESQNSRSPGPQQRPVDGSTQVPQSSHTLDGGPYSNVELDLDDILNSLDSNQSFDFEQWGAEVEGTSTFHPFALQVEQYNQANA</sequence>
<feature type="compositionally biased region" description="Basic and acidic residues" evidence="1">
    <location>
        <begin position="176"/>
        <end position="185"/>
    </location>
</feature>
<keyword evidence="3" id="KW-1185">Reference proteome</keyword>
<feature type="compositionally biased region" description="Polar residues" evidence="1">
    <location>
        <begin position="119"/>
        <end position="145"/>
    </location>
</feature>
<comment type="caution">
    <text evidence="2">The sequence shown here is derived from an EMBL/GenBank/DDBJ whole genome shotgun (WGS) entry which is preliminary data.</text>
</comment>
<name>A0A8H5JCW5_9HYPO</name>
<feature type="region of interest" description="Disordered" evidence="1">
    <location>
        <begin position="32"/>
        <end position="65"/>
    </location>
</feature>
<dbReference type="AlphaFoldDB" id="A0A8H5JCW5"/>
<dbReference type="EMBL" id="JAAOAO010000267">
    <property type="protein sequence ID" value="KAF5551898.1"/>
    <property type="molecule type" value="Genomic_DNA"/>
</dbReference>
<accession>A0A8H5JCW5</accession>
<feature type="compositionally biased region" description="Basic and acidic residues" evidence="1">
    <location>
        <begin position="42"/>
        <end position="56"/>
    </location>
</feature>
<evidence type="ECO:0000313" key="2">
    <source>
        <dbReference type="EMBL" id="KAF5551898.1"/>
    </source>
</evidence>
<feature type="region of interest" description="Disordered" evidence="1">
    <location>
        <begin position="331"/>
        <end position="374"/>
    </location>
</feature>
<protein>
    <submittedName>
        <fullName evidence="2">Uncharacterized protein</fullName>
    </submittedName>
</protein>
<reference evidence="2 3" key="1">
    <citation type="submission" date="2020-05" db="EMBL/GenBank/DDBJ databases">
        <title>Identification and distribution of gene clusters putatively required for synthesis of sphingolipid metabolism inhibitors in phylogenetically diverse species of the filamentous fungus Fusarium.</title>
        <authorList>
            <person name="Kim H.-S."/>
            <person name="Busman M."/>
            <person name="Brown D.W."/>
            <person name="Divon H."/>
            <person name="Uhlig S."/>
            <person name="Proctor R.H."/>
        </authorList>
    </citation>
    <scope>NUCLEOTIDE SEQUENCE [LARGE SCALE GENOMIC DNA]</scope>
    <source>
        <strain evidence="2 3">NRRL 25196</strain>
    </source>
</reference>
<organism evidence="2 3">
    <name type="scientific">Fusarium napiforme</name>
    <dbReference type="NCBI Taxonomy" id="42672"/>
    <lineage>
        <taxon>Eukaryota</taxon>
        <taxon>Fungi</taxon>
        <taxon>Dikarya</taxon>
        <taxon>Ascomycota</taxon>
        <taxon>Pezizomycotina</taxon>
        <taxon>Sordariomycetes</taxon>
        <taxon>Hypocreomycetidae</taxon>
        <taxon>Hypocreales</taxon>
        <taxon>Nectriaceae</taxon>
        <taxon>Fusarium</taxon>
        <taxon>Fusarium fujikuroi species complex</taxon>
    </lineage>
</organism>
<gene>
    <name evidence="2" type="ORF">FNAPI_7275</name>
</gene>
<dbReference type="Proteomes" id="UP000574317">
    <property type="component" value="Unassembled WGS sequence"/>
</dbReference>
<feature type="compositionally biased region" description="Polar residues" evidence="1">
    <location>
        <begin position="357"/>
        <end position="367"/>
    </location>
</feature>
<proteinExistence type="predicted"/>
<evidence type="ECO:0000313" key="3">
    <source>
        <dbReference type="Proteomes" id="UP000574317"/>
    </source>
</evidence>